<evidence type="ECO:0000313" key="4">
    <source>
        <dbReference type="Proteomes" id="UP000095751"/>
    </source>
</evidence>
<dbReference type="InterPro" id="IPR001214">
    <property type="entry name" value="SET_dom"/>
</dbReference>
<organism evidence="3 4">
    <name type="scientific">Fragilariopsis cylindrus CCMP1102</name>
    <dbReference type="NCBI Taxonomy" id="635003"/>
    <lineage>
        <taxon>Eukaryota</taxon>
        <taxon>Sar</taxon>
        <taxon>Stramenopiles</taxon>
        <taxon>Ochrophyta</taxon>
        <taxon>Bacillariophyta</taxon>
        <taxon>Bacillariophyceae</taxon>
        <taxon>Bacillariophycidae</taxon>
        <taxon>Bacillariales</taxon>
        <taxon>Bacillariaceae</taxon>
        <taxon>Fragilariopsis</taxon>
    </lineage>
</organism>
<dbReference type="Pfam" id="PF00856">
    <property type="entry name" value="SET"/>
    <property type="match status" value="1"/>
</dbReference>
<feature type="region of interest" description="Disordered" evidence="1">
    <location>
        <begin position="28"/>
        <end position="54"/>
    </location>
</feature>
<evidence type="ECO:0000313" key="3">
    <source>
        <dbReference type="EMBL" id="OEU17227.1"/>
    </source>
</evidence>
<feature type="compositionally biased region" description="Polar residues" evidence="1">
    <location>
        <begin position="36"/>
        <end position="46"/>
    </location>
</feature>
<evidence type="ECO:0000259" key="2">
    <source>
        <dbReference type="PROSITE" id="PS50280"/>
    </source>
</evidence>
<dbReference type="PROSITE" id="PS50280">
    <property type="entry name" value="SET"/>
    <property type="match status" value="1"/>
</dbReference>
<dbReference type="Proteomes" id="UP000095751">
    <property type="component" value="Unassembled WGS sequence"/>
</dbReference>
<keyword evidence="4" id="KW-1185">Reference proteome</keyword>
<dbReference type="Gene3D" id="2.170.270.10">
    <property type="entry name" value="SET domain"/>
    <property type="match status" value="1"/>
</dbReference>
<accession>A0A1E7FGF9</accession>
<dbReference type="SUPFAM" id="SSF82199">
    <property type="entry name" value="SET domain"/>
    <property type="match status" value="1"/>
</dbReference>
<dbReference type="KEGG" id="fcy:FRACYDRAFT_260785"/>
<name>A0A1E7FGF9_9STRA</name>
<dbReference type="EMBL" id="KV784357">
    <property type="protein sequence ID" value="OEU17227.1"/>
    <property type="molecule type" value="Genomic_DNA"/>
</dbReference>
<feature type="domain" description="SET" evidence="2">
    <location>
        <begin position="66"/>
        <end position="206"/>
    </location>
</feature>
<gene>
    <name evidence="3" type="ORF">FRACYDRAFT_260785</name>
</gene>
<reference evidence="3 4" key="1">
    <citation type="submission" date="2016-09" db="EMBL/GenBank/DDBJ databases">
        <title>Extensive genetic diversity and differential bi-allelic expression allows diatom success in the polar Southern Ocean.</title>
        <authorList>
            <consortium name="DOE Joint Genome Institute"/>
            <person name="Mock T."/>
            <person name="Otillar R.P."/>
            <person name="Strauss J."/>
            <person name="Dupont C."/>
            <person name="Frickenhaus S."/>
            <person name="Maumus F."/>
            <person name="Mcmullan M."/>
            <person name="Sanges R."/>
            <person name="Schmutz J."/>
            <person name="Toseland A."/>
            <person name="Valas R."/>
            <person name="Veluchamy A."/>
            <person name="Ward B.J."/>
            <person name="Allen A."/>
            <person name="Barry K."/>
            <person name="Falciatore A."/>
            <person name="Ferrante M."/>
            <person name="Fortunato A.E."/>
            <person name="Gloeckner G."/>
            <person name="Gruber A."/>
            <person name="Hipkin R."/>
            <person name="Janech M."/>
            <person name="Kroth P."/>
            <person name="Leese F."/>
            <person name="Lindquist E."/>
            <person name="Lyon B.R."/>
            <person name="Martin J."/>
            <person name="Mayer C."/>
            <person name="Parker M."/>
            <person name="Quesneville H."/>
            <person name="Raymond J."/>
            <person name="Uhlig C."/>
            <person name="Valentin K.U."/>
            <person name="Worden A.Z."/>
            <person name="Armbrust E.V."/>
            <person name="Bowler C."/>
            <person name="Green B."/>
            <person name="Moulton V."/>
            <person name="Van Oosterhout C."/>
            <person name="Grigoriev I."/>
        </authorList>
    </citation>
    <scope>NUCLEOTIDE SEQUENCE [LARGE SCALE GENOMIC DNA]</scope>
    <source>
        <strain evidence="3 4">CCMP1102</strain>
    </source>
</reference>
<protein>
    <recommendedName>
        <fullName evidence="2">SET domain-containing protein</fullName>
    </recommendedName>
</protein>
<dbReference type="OrthoDB" id="46969at2759"/>
<dbReference type="InterPro" id="IPR046341">
    <property type="entry name" value="SET_dom_sf"/>
</dbReference>
<sequence>MIFNMFFEYSKTTVATAAAAAAAADSQEEIDESQKSKSATSTSEQESVGLDKSSIPPKYDLSGFQIPIEIKYSKDVGRGVFTKVDIKKGDLIYISTNNAQFQTAQEYRNFLKQLPQALACDVIIWAFSRMVSVEKEKEFIACVDLDEGSFVNSAHHSKLECNMELGTKDGLLKEDDDEKVTWYGCDLRFFAIRDIKADEEIRADYGDFAEPHGWQAMGLA</sequence>
<dbReference type="InParanoid" id="A0A1E7FGF9"/>
<evidence type="ECO:0000256" key="1">
    <source>
        <dbReference type="SAM" id="MobiDB-lite"/>
    </source>
</evidence>
<proteinExistence type="predicted"/>
<dbReference type="AlphaFoldDB" id="A0A1E7FGF9"/>